<sequence>MSRSSASATAAAAARTLDIAQHTLLNLAGVFLILLCSPAALLLALGPDALRNSNAAGTLAHLSWIASEYLTRLESRHLSSLILGRAALLAQHPDLSGGGVSATAADTASEETALLLDPDFIDSDTAILKESADDERAAFLA</sequence>
<dbReference type="Proteomes" id="UP001176521">
    <property type="component" value="Unassembled WGS sequence"/>
</dbReference>
<keyword evidence="1" id="KW-0472">Membrane</keyword>
<organism evidence="2 3">
    <name type="scientific">Tilletia horrida</name>
    <dbReference type="NCBI Taxonomy" id="155126"/>
    <lineage>
        <taxon>Eukaryota</taxon>
        <taxon>Fungi</taxon>
        <taxon>Dikarya</taxon>
        <taxon>Basidiomycota</taxon>
        <taxon>Ustilaginomycotina</taxon>
        <taxon>Exobasidiomycetes</taxon>
        <taxon>Tilletiales</taxon>
        <taxon>Tilletiaceae</taxon>
        <taxon>Tilletia</taxon>
    </lineage>
</organism>
<comment type="caution">
    <text evidence="2">The sequence shown here is derived from an EMBL/GenBank/DDBJ whole genome shotgun (WGS) entry which is preliminary data.</text>
</comment>
<feature type="transmembrane region" description="Helical" evidence="1">
    <location>
        <begin position="26"/>
        <end position="45"/>
    </location>
</feature>
<proteinExistence type="predicted"/>
<protein>
    <submittedName>
        <fullName evidence="2">Uncharacterized protein</fullName>
    </submittedName>
</protein>
<keyword evidence="1" id="KW-1133">Transmembrane helix</keyword>
<evidence type="ECO:0000313" key="3">
    <source>
        <dbReference type="Proteomes" id="UP001176521"/>
    </source>
</evidence>
<evidence type="ECO:0000256" key="1">
    <source>
        <dbReference type="SAM" id="Phobius"/>
    </source>
</evidence>
<dbReference type="EMBL" id="JAPDMQ010000374">
    <property type="protein sequence ID" value="KAK0525942.1"/>
    <property type="molecule type" value="Genomic_DNA"/>
</dbReference>
<name>A0AAN6G842_9BASI</name>
<keyword evidence="1" id="KW-0812">Transmembrane</keyword>
<accession>A0AAN6G842</accession>
<evidence type="ECO:0000313" key="2">
    <source>
        <dbReference type="EMBL" id="KAK0525942.1"/>
    </source>
</evidence>
<dbReference type="AlphaFoldDB" id="A0AAN6G842"/>
<gene>
    <name evidence="2" type="ORF">OC842_005341</name>
</gene>
<keyword evidence="3" id="KW-1185">Reference proteome</keyword>
<reference evidence="2" key="1">
    <citation type="journal article" date="2023" name="PhytoFront">
        <title>Draft Genome Resources of Seven Strains of Tilletia horrida, Causal Agent of Kernel Smut of Rice.</title>
        <authorList>
            <person name="Khanal S."/>
            <person name="Antony Babu S."/>
            <person name="Zhou X.G."/>
        </authorList>
    </citation>
    <scope>NUCLEOTIDE SEQUENCE</scope>
    <source>
        <strain evidence="2">TX3</strain>
    </source>
</reference>